<keyword evidence="7 8" id="KW-0472">Membrane</keyword>
<evidence type="ECO:0000256" key="1">
    <source>
        <dbReference type="ARBA" id="ARBA00004651"/>
    </source>
</evidence>
<dbReference type="PANTHER" id="PTHR43848:SF2">
    <property type="entry name" value="PUTRESCINE TRANSPORT SYSTEM PERMEASE PROTEIN POTI"/>
    <property type="match status" value="1"/>
</dbReference>
<accession>A0A5C0ZY29</accession>
<feature type="domain" description="ABC transmembrane type-1" evidence="9">
    <location>
        <begin position="63"/>
        <end position="257"/>
    </location>
</feature>
<keyword evidence="11" id="KW-1185">Reference proteome</keyword>
<evidence type="ECO:0000256" key="8">
    <source>
        <dbReference type="RuleBase" id="RU363032"/>
    </source>
</evidence>
<feature type="transmembrane region" description="Helical" evidence="8">
    <location>
        <begin position="137"/>
        <end position="157"/>
    </location>
</feature>
<keyword evidence="3 8" id="KW-0813">Transport</keyword>
<dbReference type="InterPro" id="IPR000515">
    <property type="entry name" value="MetI-like"/>
</dbReference>
<keyword evidence="5 8" id="KW-0812">Transmembrane</keyword>
<proteinExistence type="inferred from homology"/>
<organism evidence="10 11">
    <name type="scientific">Kushneria phosphatilytica</name>
    <dbReference type="NCBI Taxonomy" id="657387"/>
    <lineage>
        <taxon>Bacteria</taxon>
        <taxon>Pseudomonadati</taxon>
        <taxon>Pseudomonadota</taxon>
        <taxon>Gammaproteobacteria</taxon>
        <taxon>Oceanospirillales</taxon>
        <taxon>Halomonadaceae</taxon>
        <taxon>Kushneria</taxon>
    </lineage>
</organism>
<feature type="transmembrane region" description="Helical" evidence="8">
    <location>
        <begin position="97"/>
        <end position="117"/>
    </location>
</feature>
<protein>
    <submittedName>
        <fullName evidence="10">ABC transporter permease</fullName>
    </submittedName>
</protein>
<evidence type="ECO:0000313" key="11">
    <source>
        <dbReference type="Proteomes" id="UP000322553"/>
    </source>
</evidence>
<keyword evidence="6 8" id="KW-1133">Transmembrane helix</keyword>
<dbReference type="InterPro" id="IPR035906">
    <property type="entry name" value="MetI-like_sf"/>
</dbReference>
<evidence type="ECO:0000256" key="5">
    <source>
        <dbReference type="ARBA" id="ARBA00022692"/>
    </source>
</evidence>
<evidence type="ECO:0000313" key="10">
    <source>
        <dbReference type="EMBL" id="QEL11482.1"/>
    </source>
</evidence>
<dbReference type="KEGG" id="kuy:FY550_10245"/>
<dbReference type="AlphaFoldDB" id="A0A5C0ZY29"/>
<evidence type="ECO:0000256" key="2">
    <source>
        <dbReference type="ARBA" id="ARBA00007069"/>
    </source>
</evidence>
<dbReference type="PANTHER" id="PTHR43848">
    <property type="entry name" value="PUTRESCINE TRANSPORT SYSTEM PERMEASE PROTEIN POTI"/>
    <property type="match status" value="1"/>
</dbReference>
<evidence type="ECO:0000256" key="4">
    <source>
        <dbReference type="ARBA" id="ARBA00022475"/>
    </source>
</evidence>
<comment type="subcellular location">
    <subcellularLocation>
        <location evidence="1 8">Cell membrane</location>
        <topology evidence="1 8">Multi-pass membrane protein</topology>
    </subcellularLocation>
</comment>
<feature type="transmembrane region" description="Helical" evidence="8">
    <location>
        <begin position="241"/>
        <end position="262"/>
    </location>
</feature>
<dbReference type="Proteomes" id="UP000322553">
    <property type="component" value="Chromosome"/>
</dbReference>
<evidence type="ECO:0000259" key="9">
    <source>
        <dbReference type="PROSITE" id="PS50928"/>
    </source>
</evidence>
<dbReference type="GO" id="GO:0005886">
    <property type="term" value="C:plasma membrane"/>
    <property type="evidence" value="ECO:0007669"/>
    <property type="project" value="UniProtKB-SubCell"/>
</dbReference>
<dbReference type="EMBL" id="CP043420">
    <property type="protein sequence ID" value="QEL11482.1"/>
    <property type="molecule type" value="Genomic_DNA"/>
</dbReference>
<sequence>MSARGIRRPLAVLWWVVMVFLYLPLGVVVLYSFNSVNSAANFAHFSLRWYHRLFNNPQIIDAFWHSILLALISSVIAVLLGTLIGYGMYRHRGRRRLGWIIALIYLPIVMPDIVFGISEMTFFVRFNQLTGLLSPGLGTMIIAHVTFEIPFVALILYSRFVGMDPTLFDASRDLYAGPVKRTCHFIIPAIKPALISAFFLSFTLSIDDFVISFFTSGPESTTLPIYIWGAIRKGVSPEINAIATLMIGAVAVAALLSLALSWRRSSQRQ</sequence>
<comment type="similarity">
    <text evidence="2">Belongs to the binding-protein-dependent transport system permease family. CysTW subfamily.</text>
</comment>
<dbReference type="CDD" id="cd06261">
    <property type="entry name" value="TM_PBP2"/>
    <property type="match status" value="1"/>
</dbReference>
<name>A0A5C0ZY29_9GAMM</name>
<dbReference type="PROSITE" id="PS50928">
    <property type="entry name" value="ABC_TM1"/>
    <property type="match status" value="1"/>
</dbReference>
<dbReference type="Pfam" id="PF00528">
    <property type="entry name" value="BPD_transp_1"/>
    <property type="match status" value="1"/>
</dbReference>
<dbReference type="Gene3D" id="1.10.3720.10">
    <property type="entry name" value="MetI-like"/>
    <property type="match status" value="1"/>
</dbReference>
<feature type="transmembrane region" description="Helical" evidence="8">
    <location>
        <begin position="62"/>
        <end position="85"/>
    </location>
</feature>
<reference evidence="10 11" key="1">
    <citation type="submission" date="2019-08" db="EMBL/GenBank/DDBJ databases">
        <title>Complete genome sequence of Kushneria sp. YCWA18, a halophilic phosphate-solubilizing bacterium isolated from Daqiao saltern in China.</title>
        <authorList>
            <person name="Du G.-X."/>
            <person name="Qu L.-Y."/>
        </authorList>
    </citation>
    <scope>NUCLEOTIDE SEQUENCE [LARGE SCALE GENOMIC DNA]</scope>
    <source>
        <strain evidence="10 11">YCWA18</strain>
    </source>
</reference>
<gene>
    <name evidence="10" type="ORF">FY550_10245</name>
</gene>
<evidence type="ECO:0000256" key="3">
    <source>
        <dbReference type="ARBA" id="ARBA00022448"/>
    </source>
</evidence>
<dbReference type="GO" id="GO:0055085">
    <property type="term" value="P:transmembrane transport"/>
    <property type="evidence" value="ECO:0007669"/>
    <property type="project" value="InterPro"/>
</dbReference>
<evidence type="ECO:0000256" key="6">
    <source>
        <dbReference type="ARBA" id="ARBA00022989"/>
    </source>
</evidence>
<dbReference type="RefSeq" id="WP_084388040.1">
    <property type="nucleotide sequence ID" value="NZ_CP043420.1"/>
</dbReference>
<feature type="transmembrane region" description="Helical" evidence="8">
    <location>
        <begin position="12"/>
        <end position="33"/>
    </location>
</feature>
<dbReference type="SUPFAM" id="SSF161098">
    <property type="entry name" value="MetI-like"/>
    <property type="match status" value="1"/>
</dbReference>
<keyword evidence="4" id="KW-1003">Cell membrane</keyword>
<evidence type="ECO:0000256" key="7">
    <source>
        <dbReference type="ARBA" id="ARBA00023136"/>
    </source>
</evidence>
<dbReference type="InterPro" id="IPR051789">
    <property type="entry name" value="Bact_Polyamine_Transport"/>
</dbReference>
<dbReference type="OrthoDB" id="9782004at2"/>